<dbReference type="InterPro" id="IPR009003">
    <property type="entry name" value="Peptidase_S1_PA"/>
</dbReference>
<dbReference type="Gene3D" id="2.40.10.10">
    <property type="entry name" value="Trypsin-like serine proteases"/>
    <property type="match status" value="1"/>
</dbReference>
<dbReference type="Pfam" id="PF00089">
    <property type="entry name" value="Trypsin"/>
    <property type="match status" value="1"/>
</dbReference>
<dbReference type="PROSITE" id="PS00134">
    <property type="entry name" value="TRYPSIN_HIS"/>
    <property type="match status" value="1"/>
</dbReference>
<dbReference type="EMBL" id="MN208374">
    <property type="protein sequence ID" value="QHB21563.1"/>
    <property type="molecule type" value="mRNA"/>
</dbReference>
<proteinExistence type="evidence at transcript level"/>
<dbReference type="InterPro" id="IPR043504">
    <property type="entry name" value="Peptidase_S1_PA_chymotrypsin"/>
</dbReference>
<evidence type="ECO:0000259" key="4">
    <source>
        <dbReference type="PROSITE" id="PS01180"/>
    </source>
</evidence>
<dbReference type="Gene3D" id="2.60.120.290">
    <property type="entry name" value="Spermadhesin, CUB domain"/>
    <property type="match status" value="1"/>
</dbReference>
<feature type="signal peptide" evidence="3">
    <location>
        <begin position="1"/>
        <end position="16"/>
    </location>
</feature>
<evidence type="ECO:0000259" key="5">
    <source>
        <dbReference type="PROSITE" id="PS50240"/>
    </source>
</evidence>
<keyword evidence="1 2" id="KW-1015">Disulfide bond</keyword>
<dbReference type="PROSITE" id="PS01180">
    <property type="entry name" value="CUB"/>
    <property type="match status" value="1"/>
</dbReference>
<dbReference type="AlphaFoldDB" id="A0A6B9L929"/>
<dbReference type="InterPro" id="IPR000859">
    <property type="entry name" value="CUB_dom"/>
</dbReference>
<evidence type="ECO:0000313" key="6">
    <source>
        <dbReference type="EMBL" id="QHB21563.1"/>
    </source>
</evidence>
<evidence type="ECO:0000256" key="2">
    <source>
        <dbReference type="PROSITE-ProRule" id="PRU00059"/>
    </source>
</evidence>
<feature type="disulfide bond" evidence="2">
    <location>
        <begin position="80"/>
        <end position="97"/>
    </location>
</feature>
<dbReference type="PANTHER" id="PTHR24252:SF7">
    <property type="entry name" value="HYALIN"/>
    <property type="match status" value="1"/>
</dbReference>
<dbReference type="SUPFAM" id="SSF50494">
    <property type="entry name" value="Trypsin-like serine proteases"/>
    <property type="match status" value="1"/>
</dbReference>
<dbReference type="InterPro" id="IPR035914">
    <property type="entry name" value="Sperma_CUB_dom_sf"/>
</dbReference>
<dbReference type="PROSITE" id="PS50240">
    <property type="entry name" value="TRYPSIN_DOM"/>
    <property type="match status" value="1"/>
</dbReference>
<dbReference type="CDD" id="cd00190">
    <property type="entry name" value="Tryp_SPc"/>
    <property type="match status" value="1"/>
</dbReference>
<dbReference type="PRINTS" id="PR00722">
    <property type="entry name" value="CHYMOTRYPSIN"/>
</dbReference>
<dbReference type="SMART" id="SM00020">
    <property type="entry name" value="Tryp_SPc"/>
    <property type="match status" value="1"/>
</dbReference>
<dbReference type="InterPro" id="IPR018114">
    <property type="entry name" value="TRYPSIN_HIS"/>
</dbReference>
<dbReference type="SUPFAM" id="SSF49854">
    <property type="entry name" value="Spermadhesin, CUB domain"/>
    <property type="match status" value="1"/>
</dbReference>
<dbReference type="GO" id="GO:0004252">
    <property type="term" value="F:serine-type endopeptidase activity"/>
    <property type="evidence" value="ECO:0007669"/>
    <property type="project" value="InterPro"/>
</dbReference>
<evidence type="ECO:0000256" key="3">
    <source>
        <dbReference type="SAM" id="SignalP"/>
    </source>
</evidence>
<protein>
    <submittedName>
        <fullName evidence="6">Venom S1 protease 18</fullName>
    </submittedName>
</protein>
<evidence type="ECO:0000256" key="1">
    <source>
        <dbReference type="ARBA" id="ARBA00023157"/>
    </source>
</evidence>
<dbReference type="InterPro" id="IPR001254">
    <property type="entry name" value="Trypsin_dom"/>
</dbReference>
<sequence>MLQLLFLFGGIVPILSQTVHNVKVSTSTPYEIGTPDYPTPMEGKDGVFIQWNFQVEKDEKVKLVCIDIRMVQTGEWTADCPHVYVSVEDGKGETKVCGSTVRDFVYISDGPSLKAKIVTSYKGGAIVKCFALNTGDPVPEEIVKLGPQDRIKAIEIRGDRESPLPHLYRMWVFESPPGIRISFQCDLSINNIKPICGWNALKFNNGKTEIEFCDHKHFVWFSKENKAKLKLQLDHYGYGYLRCLVQAVTGPKPDEYNNVKLEEVDSSEHGVTPGARKTSCKCGWANKRGARIIDGKETRVNEFPWMVYVDVTHETDDGSFNTFCGASIITPRHVLTAAHCLVFNSKVTKPENVKMTLALHDATKPTGKEIKINTERLFIRDLFLQKGLNHDDIAILFTKETIDFSTPIVGPICIEKEKFPIINKYLTIMGWGNTEDGYPSDYLRKGKSVVMDPYYCGGQDWDVCTTSTPSSLCSGDSGGPLVRLDKDTNRYTQVSLVSRGYDCRGKYLISTLVSYYYDWIQEIIQATEPSMKTCHKI</sequence>
<feature type="domain" description="Peptidase S1" evidence="5">
    <location>
        <begin position="292"/>
        <end position="525"/>
    </location>
</feature>
<feature type="chain" id="PRO_5025400454" evidence="3">
    <location>
        <begin position="17"/>
        <end position="537"/>
    </location>
</feature>
<comment type="caution">
    <text evidence="2">Lacks conserved residue(s) required for the propagation of feature annotation.</text>
</comment>
<keyword evidence="6" id="KW-0645">Protease</keyword>
<name>A0A6B9L929_PLARH</name>
<feature type="domain" description="CUB" evidence="4">
    <location>
        <begin position="20"/>
        <end position="137"/>
    </location>
</feature>
<reference evidence="6" key="1">
    <citation type="journal article" date="2019" name="Toxins">
        <title>Missiles of mass disruption: composition and glandular origin of venom used as a projectile defensive weapon by the assassin bug Platymeris rhadamanthus.</title>
        <authorList>
            <person name="Walker A.A."/>
            <person name="Robinson S.D."/>
            <person name="Undheim E.A.B."/>
            <person name="Jin J."/>
            <person name="Han X."/>
            <person name="Fry B.G."/>
            <person name="Vetter I."/>
            <person name="King G.F."/>
        </authorList>
    </citation>
    <scope>NUCLEOTIDE SEQUENCE</scope>
    <source>
        <tissue evidence="6">Venom glands</tissue>
    </source>
</reference>
<dbReference type="PANTHER" id="PTHR24252">
    <property type="entry name" value="ACROSIN-RELATED"/>
    <property type="match status" value="1"/>
</dbReference>
<dbReference type="GO" id="GO:0006508">
    <property type="term" value="P:proteolysis"/>
    <property type="evidence" value="ECO:0007669"/>
    <property type="project" value="UniProtKB-KW"/>
</dbReference>
<keyword evidence="3" id="KW-0732">Signal</keyword>
<organism evidence="6">
    <name type="scientific">Platymeris rhadamanthus</name>
    <name type="common">Red spot assassin bug</name>
    <dbReference type="NCBI Taxonomy" id="1134088"/>
    <lineage>
        <taxon>Eukaryota</taxon>
        <taxon>Metazoa</taxon>
        <taxon>Ecdysozoa</taxon>
        <taxon>Arthropoda</taxon>
        <taxon>Hexapoda</taxon>
        <taxon>Insecta</taxon>
        <taxon>Pterygota</taxon>
        <taxon>Neoptera</taxon>
        <taxon>Paraneoptera</taxon>
        <taxon>Hemiptera</taxon>
        <taxon>Heteroptera</taxon>
        <taxon>Panheteroptera</taxon>
        <taxon>Cimicomorpha</taxon>
        <taxon>Reduviidae</taxon>
        <taxon>Platymeris</taxon>
    </lineage>
</organism>
<accession>A0A6B9L929</accession>
<keyword evidence="6" id="KW-0378">Hydrolase</keyword>
<dbReference type="InterPro" id="IPR001314">
    <property type="entry name" value="Peptidase_S1A"/>
</dbReference>